<dbReference type="SUPFAM" id="SSF81383">
    <property type="entry name" value="F-box domain"/>
    <property type="match status" value="1"/>
</dbReference>
<protein>
    <recommendedName>
        <fullName evidence="4">F-box domain-containing protein</fullName>
    </recommendedName>
</protein>
<comment type="caution">
    <text evidence="2">The sequence shown here is derived from an EMBL/GenBank/DDBJ whole genome shotgun (WGS) entry which is preliminary data.</text>
</comment>
<proteinExistence type="predicted"/>
<name>A0A830HWC0_9CHLO</name>
<sequence>MSSSPQSPPVKSPEVPCPYLLLDLPSGILVKYILPHLDLPSLIALSGTSKDLRLMINHPSMSRREESSIWSSMYARFEPIGLLRKDLGLTCRLAAPWRCRVTGAASSSSSSPHNNNNSNRNHKSHNALAFARIAVATKRVVVTVDAVPDGGHVCWHHSRRAQSKEDDDEHEHDQPSSSSSSSQLDDTTVVPGTLTWDPHGSHLYYVSTARALPGASGLSLAPAYLHVVARKKFESDERERDDDNDERETAHHPKDEPSRVDLPPWARSGDRSLVNIGQRSVRRAVSRLVHHFTSNVASATSGLVRPFGALVGALAQPQGGAWTAREKADAITTTAMSASVLAHQSNPCPTPNYHRSVTALLPIGRVPFYLSPSACGTLLGYLAPSPAGSGGTLSMYVADVAELTMPSWMRAVDAIDDEHAHDDDNSKINSNNDGKDASKVAEVAGRSIAEGRTAHAMHRMEHAPGMRIVGSALAERRTPLISGAPLYFSWSPVGQNVLAIRYGAETVTAPAQMDDTKPILRTLHTLGVAQAGAITSLQWVRGDSSSTSMGYALVCLTSAGGARVYLCRGEAIAHGRLDGAFDRAAVATATTRGSGGRHEHLEPAAETTEEQTSTIWERLCPIFDVARQIDAPGPRAPADVEADNGSIVRRVYALSASPDARYVAWASAEGVHVCRTPYGGGAMPSIQERSSQPLGLHDFESDAQNRVRRGLLPTHLVLNLPLERVVAMQWSPVGKRLLVLAMHVGGNRDTQMDDSPTSAFGFFRWHVLDFSDTDEDGNAIVPTSMVPTTAQLLRVARFAPFYPSEEFARSVLPFFDQYQQSHSLWDPTGTRFCYCGYHFVNRRDAGRVAATSQGAGAVFVHPAVSACFVYAQTVPSCGTPNSYADNFWGVAPQPNEPWVQHAASNENAIGSRLLECGVHAPAVTVFEGEVAWWCCPRRSARSLQ</sequence>
<feature type="region of interest" description="Disordered" evidence="1">
    <location>
        <begin position="591"/>
        <end position="610"/>
    </location>
</feature>
<reference evidence="2" key="1">
    <citation type="submission" date="2020-10" db="EMBL/GenBank/DDBJ databases">
        <title>Unveiling of a novel bifunctional photoreceptor, Dualchrome1, isolated from a cosmopolitan green alga.</title>
        <authorList>
            <person name="Suzuki S."/>
            <person name="Kawachi M."/>
        </authorList>
    </citation>
    <scope>NUCLEOTIDE SEQUENCE</scope>
    <source>
        <strain evidence="2">NIES 2893</strain>
    </source>
</reference>
<accession>A0A830HWC0</accession>
<evidence type="ECO:0000256" key="1">
    <source>
        <dbReference type="SAM" id="MobiDB-lite"/>
    </source>
</evidence>
<feature type="compositionally biased region" description="Basic and acidic residues" evidence="1">
    <location>
        <begin position="247"/>
        <end position="259"/>
    </location>
</feature>
<dbReference type="Proteomes" id="UP000660262">
    <property type="component" value="Unassembled WGS sequence"/>
</dbReference>
<dbReference type="EMBL" id="BNJQ01000033">
    <property type="protein sequence ID" value="GHP11238.1"/>
    <property type="molecule type" value="Genomic_DNA"/>
</dbReference>
<evidence type="ECO:0000313" key="2">
    <source>
        <dbReference type="EMBL" id="GHP11238.1"/>
    </source>
</evidence>
<feature type="region of interest" description="Disordered" evidence="1">
    <location>
        <begin position="157"/>
        <end position="193"/>
    </location>
</feature>
<organism evidence="2 3">
    <name type="scientific">Pycnococcus provasolii</name>
    <dbReference type="NCBI Taxonomy" id="41880"/>
    <lineage>
        <taxon>Eukaryota</taxon>
        <taxon>Viridiplantae</taxon>
        <taxon>Chlorophyta</taxon>
        <taxon>Pseudoscourfieldiophyceae</taxon>
        <taxon>Pseudoscourfieldiales</taxon>
        <taxon>Pycnococcaceae</taxon>
        <taxon>Pycnococcus</taxon>
    </lineage>
</organism>
<evidence type="ECO:0008006" key="4">
    <source>
        <dbReference type="Google" id="ProtNLM"/>
    </source>
</evidence>
<dbReference type="SUPFAM" id="SSF82171">
    <property type="entry name" value="DPP6 N-terminal domain-like"/>
    <property type="match status" value="1"/>
</dbReference>
<feature type="region of interest" description="Disordered" evidence="1">
    <location>
        <begin position="233"/>
        <end position="271"/>
    </location>
</feature>
<feature type="compositionally biased region" description="Low complexity" evidence="1">
    <location>
        <begin position="175"/>
        <end position="186"/>
    </location>
</feature>
<evidence type="ECO:0000313" key="3">
    <source>
        <dbReference type="Proteomes" id="UP000660262"/>
    </source>
</evidence>
<keyword evidence="3" id="KW-1185">Reference proteome</keyword>
<dbReference type="OrthoDB" id="2095648at2759"/>
<gene>
    <name evidence="2" type="ORF">PPROV_000996700</name>
</gene>
<dbReference type="InterPro" id="IPR036047">
    <property type="entry name" value="F-box-like_dom_sf"/>
</dbReference>
<dbReference type="AlphaFoldDB" id="A0A830HWC0"/>